<protein>
    <submittedName>
        <fullName evidence="2">Uncharacterized protein</fullName>
    </submittedName>
</protein>
<evidence type="ECO:0000256" key="1">
    <source>
        <dbReference type="SAM" id="MobiDB-lite"/>
    </source>
</evidence>
<evidence type="ECO:0000313" key="2">
    <source>
        <dbReference type="EMBL" id="PBD21028.1"/>
    </source>
</evidence>
<dbReference type="AlphaFoldDB" id="A0A2A3K133"/>
<feature type="region of interest" description="Disordered" evidence="1">
    <location>
        <begin position="54"/>
        <end position="73"/>
    </location>
</feature>
<dbReference type="EMBL" id="NTHN01000011">
    <property type="protein sequence ID" value="PBD21028.1"/>
    <property type="molecule type" value="Genomic_DNA"/>
</dbReference>
<accession>A0A2A3K133</accession>
<comment type="caution">
    <text evidence="2">The sequence shown here is derived from an EMBL/GenBank/DDBJ whole genome shotgun (WGS) entry which is preliminary data.</text>
</comment>
<name>A0A2A3K133_9RHOB</name>
<proteinExistence type="predicted"/>
<gene>
    <name evidence="2" type="ORF">CLG85_00535</name>
</gene>
<organism evidence="2">
    <name type="scientific">Alloyangia mangrovi</name>
    <dbReference type="NCBI Taxonomy" id="1779329"/>
    <lineage>
        <taxon>Bacteria</taxon>
        <taxon>Pseudomonadati</taxon>
        <taxon>Pseudomonadota</taxon>
        <taxon>Alphaproteobacteria</taxon>
        <taxon>Rhodobacterales</taxon>
        <taxon>Roseobacteraceae</taxon>
        <taxon>Alloyangia</taxon>
    </lineage>
</organism>
<sequence length="73" mass="8204">MFSVSQGLMWTLERTVIAGMMLIDDVRVYGDWKPVGRVCITQISDLVLTGCGSSRSDLSPSGVRRVSRMRLRR</sequence>
<reference evidence="2" key="1">
    <citation type="submission" date="2017-09" db="EMBL/GenBank/DDBJ databases">
        <title>Yangia sp. SAOS 153D whole genome sequencing.</title>
        <authorList>
            <person name="Verma A."/>
            <person name="Krishnamurthi S."/>
        </authorList>
    </citation>
    <scope>NUCLEOTIDE SEQUENCE [LARGE SCALE GENOMIC DNA]</scope>
    <source>
        <strain evidence="2">SAOS 153D</strain>
    </source>
</reference>